<sequence length="119" mass="13268">MAQVGLSNGFHATVDEIFKRLRVSGKAGEGYLESPSYLKFFAHHSRAWTCTANSTDRTDPARIVPMCSTLAELLLMPSWSFLLLPSNRTISVLWLRRPSAALALSILVLPELPIHMFPE</sequence>
<evidence type="ECO:0000313" key="1">
    <source>
        <dbReference type="EMBL" id="EYC34054.1"/>
    </source>
</evidence>
<reference evidence="2" key="1">
    <citation type="journal article" date="2015" name="Nat. Genet.">
        <title>The genome and transcriptome of the zoonotic hookworm Ancylostoma ceylanicum identify infection-specific gene families.</title>
        <authorList>
            <person name="Schwarz E.M."/>
            <person name="Hu Y."/>
            <person name="Antoshechkin I."/>
            <person name="Miller M.M."/>
            <person name="Sternberg P.W."/>
            <person name="Aroian R.V."/>
        </authorList>
    </citation>
    <scope>NUCLEOTIDE SEQUENCE</scope>
    <source>
        <strain evidence="2">HY135</strain>
    </source>
</reference>
<dbReference type="EMBL" id="JARK01001337">
    <property type="protein sequence ID" value="EYC34054.1"/>
    <property type="molecule type" value="Genomic_DNA"/>
</dbReference>
<evidence type="ECO:0000313" key="2">
    <source>
        <dbReference type="Proteomes" id="UP000024635"/>
    </source>
</evidence>
<comment type="caution">
    <text evidence="1">The sequence shown here is derived from an EMBL/GenBank/DDBJ whole genome shotgun (WGS) entry which is preliminary data.</text>
</comment>
<accession>A0A016W2L2</accession>
<name>A0A016W2L2_9BILA</name>
<gene>
    <name evidence="1" type="primary">Acey_s0001.g219</name>
    <name evidence="1" type="ORF">Y032_0001g219</name>
</gene>
<dbReference type="Proteomes" id="UP000024635">
    <property type="component" value="Unassembled WGS sequence"/>
</dbReference>
<proteinExistence type="predicted"/>
<protein>
    <submittedName>
        <fullName evidence="1">Uncharacterized protein</fullName>
    </submittedName>
</protein>
<keyword evidence="2" id="KW-1185">Reference proteome</keyword>
<dbReference type="AlphaFoldDB" id="A0A016W2L2"/>
<organism evidence="1 2">
    <name type="scientific">Ancylostoma ceylanicum</name>
    <dbReference type="NCBI Taxonomy" id="53326"/>
    <lineage>
        <taxon>Eukaryota</taxon>
        <taxon>Metazoa</taxon>
        <taxon>Ecdysozoa</taxon>
        <taxon>Nematoda</taxon>
        <taxon>Chromadorea</taxon>
        <taxon>Rhabditida</taxon>
        <taxon>Rhabditina</taxon>
        <taxon>Rhabditomorpha</taxon>
        <taxon>Strongyloidea</taxon>
        <taxon>Ancylostomatidae</taxon>
        <taxon>Ancylostomatinae</taxon>
        <taxon>Ancylostoma</taxon>
    </lineage>
</organism>